<sequence length="96" mass="10457">MFNFTNGYVVIVLLFGIIKLEVLRLLVFNLAIADFFTGLFLVMLAIVDASTLGELNVHAITMLTSNGFKLAGFLGVLSSELSVYTDSVYTLAVITM</sequence>
<dbReference type="Proteomes" id="UP000288716">
    <property type="component" value="Unassembled WGS sequence"/>
</dbReference>
<keyword evidence="1" id="KW-1133">Transmembrane helix</keyword>
<dbReference type="VEuPathDB" id="VectorBase:LDEU008128"/>
<dbReference type="STRING" id="299467.A0A443S8R4"/>
<keyword evidence="1" id="KW-0812">Transmembrane</keyword>
<dbReference type="EMBL" id="NCKV01005680">
    <property type="protein sequence ID" value="RWS23912.1"/>
    <property type="molecule type" value="Genomic_DNA"/>
</dbReference>
<organism evidence="2 3">
    <name type="scientific">Leptotrombidium deliense</name>
    <dbReference type="NCBI Taxonomy" id="299467"/>
    <lineage>
        <taxon>Eukaryota</taxon>
        <taxon>Metazoa</taxon>
        <taxon>Ecdysozoa</taxon>
        <taxon>Arthropoda</taxon>
        <taxon>Chelicerata</taxon>
        <taxon>Arachnida</taxon>
        <taxon>Acari</taxon>
        <taxon>Acariformes</taxon>
        <taxon>Trombidiformes</taxon>
        <taxon>Prostigmata</taxon>
        <taxon>Anystina</taxon>
        <taxon>Parasitengona</taxon>
        <taxon>Trombiculoidea</taxon>
        <taxon>Trombiculidae</taxon>
        <taxon>Leptotrombidium</taxon>
    </lineage>
</organism>
<dbReference type="GO" id="GO:0008528">
    <property type="term" value="F:G protein-coupled peptide receptor activity"/>
    <property type="evidence" value="ECO:0007669"/>
    <property type="project" value="TreeGrafter"/>
</dbReference>
<dbReference type="GO" id="GO:0005886">
    <property type="term" value="C:plasma membrane"/>
    <property type="evidence" value="ECO:0007669"/>
    <property type="project" value="TreeGrafter"/>
</dbReference>
<dbReference type="GO" id="GO:0007189">
    <property type="term" value="P:adenylate cyclase-activating G protein-coupled receptor signaling pathway"/>
    <property type="evidence" value="ECO:0007669"/>
    <property type="project" value="TreeGrafter"/>
</dbReference>
<protein>
    <submittedName>
        <fullName evidence="2">Leucine-rich repeat-containing G-protein coupled receptor 5-like protein</fullName>
    </submittedName>
</protein>
<gene>
    <name evidence="2" type="ORF">B4U80_04628</name>
</gene>
<dbReference type="PANTHER" id="PTHR24372:SF82">
    <property type="entry name" value="RICKETS"/>
    <property type="match status" value="1"/>
</dbReference>
<dbReference type="PANTHER" id="PTHR24372">
    <property type="entry name" value="GLYCOPROTEIN HORMONE RECEPTOR"/>
    <property type="match status" value="1"/>
</dbReference>
<name>A0A443S8R4_9ACAR</name>
<accession>A0A443S8R4</accession>
<feature type="transmembrane region" description="Helical" evidence="1">
    <location>
        <begin position="30"/>
        <end position="50"/>
    </location>
</feature>
<evidence type="ECO:0000313" key="2">
    <source>
        <dbReference type="EMBL" id="RWS23912.1"/>
    </source>
</evidence>
<keyword evidence="3" id="KW-1185">Reference proteome</keyword>
<evidence type="ECO:0000313" key="3">
    <source>
        <dbReference type="Proteomes" id="UP000288716"/>
    </source>
</evidence>
<dbReference type="AlphaFoldDB" id="A0A443S8R4"/>
<dbReference type="OrthoDB" id="5981530at2759"/>
<keyword evidence="1" id="KW-0472">Membrane</keyword>
<comment type="caution">
    <text evidence="2">The sequence shown here is derived from an EMBL/GenBank/DDBJ whole genome shotgun (WGS) entry which is preliminary data.</text>
</comment>
<dbReference type="GO" id="GO:0009755">
    <property type="term" value="P:hormone-mediated signaling pathway"/>
    <property type="evidence" value="ECO:0007669"/>
    <property type="project" value="TreeGrafter"/>
</dbReference>
<proteinExistence type="predicted"/>
<keyword evidence="2" id="KW-0675">Receptor</keyword>
<evidence type="ECO:0000256" key="1">
    <source>
        <dbReference type="SAM" id="Phobius"/>
    </source>
</evidence>
<feature type="transmembrane region" description="Helical" evidence="1">
    <location>
        <begin position="6"/>
        <end position="23"/>
    </location>
</feature>
<reference evidence="2 3" key="1">
    <citation type="journal article" date="2018" name="Gigascience">
        <title>Genomes of trombidid mites reveal novel predicted allergens and laterally-transferred genes associated with secondary metabolism.</title>
        <authorList>
            <person name="Dong X."/>
            <person name="Chaisiri K."/>
            <person name="Xia D."/>
            <person name="Armstrong S.D."/>
            <person name="Fang Y."/>
            <person name="Donnelly M.J."/>
            <person name="Kadowaki T."/>
            <person name="McGarry J.W."/>
            <person name="Darby A.C."/>
            <person name="Makepeace B.L."/>
        </authorList>
    </citation>
    <scope>NUCLEOTIDE SEQUENCE [LARGE SCALE GENOMIC DNA]</scope>
    <source>
        <strain evidence="2">UoL-UT</strain>
    </source>
</reference>